<keyword evidence="4" id="KW-0472">Membrane</keyword>
<feature type="domain" description="ABC transmembrane type-1" evidence="6">
    <location>
        <begin position="79"/>
        <end position="171"/>
    </location>
</feature>
<dbReference type="GO" id="GO:0007031">
    <property type="term" value="P:peroxisome organization"/>
    <property type="evidence" value="ECO:0007669"/>
    <property type="project" value="TreeGrafter"/>
</dbReference>
<dbReference type="PANTHER" id="PTHR11384:SF67">
    <property type="entry name" value="ATP-BINDING CASSETTE SUB-FAMILY D MEMBER 1"/>
    <property type="match status" value="1"/>
</dbReference>
<keyword evidence="1" id="KW-0813">Transport</keyword>
<keyword evidence="3" id="KW-1133">Transmembrane helix</keyword>
<keyword evidence="7" id="KW-0547">Nucleotide-binding</keyword>
<reference evidence="7" key="1">
    <citation type="journal article" date="2020" name="Fungal Divers.">
        <title>Resolving the Mortierellaceae phylogeny through synthesis of multi-gene phylogenetics and phylogenomics.</title>
        <authorList>
            <person name="Vandepol N."/>
            <person name="Liber J."/>
            <person name="Desiro A."/>
            <person name="Na H."/>
            <person name="Kennedy M."/>
            <person name="Barry K."/>
            <person name="Grigoriev I.V."/>
            <person name="Miller A.N."/>
            <person name="O'Donnell K."/>
            <person name="Stajich J.E."/>
            <person name="Bonito G."/>
        </authorList>
    </citation>
    <scope>NUCLEOTIDE SEQUENCE</scope>
    <source>
        <strain evidence="7">NVP1</strain>
    </source>
</reference>
<gene>
    <name evidence="7" type="primary">ABCD3_1</name>
    <name evidence="7" type="ORF">BG006_000095</name>
</gene>
<dbReference type="EMBL" id="JAAAUY010001004">
    <property type="protein sequence ID" value="KAF9324934.1"/>
    <property type="molecule type" value="Genomic_DNA"/>
</dbReference>
<keyword evidence="2" id="KW-0812">Transmembrane</keyword>
<keyword evidence="7" id="KW-0067">ATP-binding</keyword>
<dbReference type="InterPro" id="IPR050835">
    <property type="entry name" value="ABC_transporter_sub-D"/>
</dbReference>
<dbReference type="GO" id="GO:0140359">
    <property type="term" value="F:ABC-type transporter activity"/>
    <property type="evidence" value="ECO:0007669"/>
    <property type="project" value="InterPro"/>
</dbReference>
<dbReference type="GO" id="GO:0006635">
    <property type="term" value="P:fatty acid beta-oxidation"/>
    <property type="evidence" value="ECO:0007669"/>
    <property type="project" value="TreeGrafter"/>
</dbReference>
<feature type="compositionally biased region" description="Basic and acidic residues" evidence="5">
    <location>
        <begin position="54"/>
        <end position="63"/>
    </location>
</feature>
<dbReference type="GO" id="GO:0005324">
    <property type="term" value="F:long-chain fatty acid transmembrane transporter activity"/>
    <property type="evidence" value="ECO:0007669"/>
    <property type="project" value="TreeGrafter"/>
</dbReference>
<name>A0A9P5VI11_9FUNG</name>
<evidence type="ECO:0000256" key="3">
    <source>
        <dbReference type="ARBA" id="ARBA00022989"/>
    </source>
</evidence>
<dbReference type="GO" id="GO:0015910">
    <property type="term" value="P:long-chain fatty acid import into peroxisome"/>
    <property type="evidence" value="ECO:0007669"/>
    <property type="project" value="TreeGrafter"/>
</dbReference>
<evidence type="ECO:0000256" key="5">
    <source>
        <dbReference type="SAM" id="MobiDB-lite"/>
    </source>
</evidence>
<evidence type="ECO:0000259" key="6">
    <source>
        <dbReference type="Pfam" id="PF06472"/>
    </source>
</evidence>
<evidence type="ECO:0000256" key="4">
    <source>
        <dbReference type="ARBA" id="ARBA00023136"/>
    </source>
</evidence>
<comment type="caution">
    <text evidence="7">The sequence shown here is derived from an EMBL/GenBank/DDBJ whole genome shotgun (WGS) entry which is preliminary data.</text>
</comment>
<dbReference type="InterPro" id="IPR011527">
    <property type="entry name" value="ABC1_TM_dom"/>
</dbReference>
<dbReference type="PANTHER" id="PTHR11384">
    <property type="entry name" value="ATP-BINDING CASSETTE, SUB-FAMILY D MEMBER"/>
    <property type="match status" value="1"/>
</dbReference>
<dbReference type="Pfam" id="PF06472">
    <property type="entry name" value="ABC_membrane_2"/>
    <property type="match status" value="1"/>
</dbReference>
<feature type="region of interest" description="Disordered" evidence="5">
    <location>
        <begin position="38"/>
        <end position="63"/>
    </location>
</feature>
<accession>A0A9P5VI11</accession>
<keyword evidence="8" id="KW-1185">Reference proteome</keyword>
<sequence length="193" mass="21690">MAVLSLPMGLNRKPKSVLAGISFLIAYVIVRRQQTRAKRRARQQRAGNASSSGEKGRDGTLKPRKVGVDKHFVEQLKKLLPICIPGFASKEAGLLAALATILIARTWLDIWFSGFNGTVVKAIVSRDRKKFIAKAIIEFGMMMWPMSIVNNSLKFTISALALSFRERLTKVRDDFLDYVRTFARTLLSLMFDI</sequence>
<evidence type="ECO:0000313" key="8">
    <source>
        <dbReference type="Proteomes" id="UP000696485"/>
    </source>
</evidence>
<dbReference type="GO" id="GO:0005778">
    <property type="term" value="C:peroxisomal membrane"/>
    <property type="evidence" value="ECO:0007669"/>
    <property type="project" value="TreeGrafter"/>
</dbReference>
<organism evidence="7 8">
    <name type="scientific">Podila minutissima</name>
    <dbReference type="NCBI Taxonomy" id="64525"/>
    <lineage>
        <taxon>Eukaryota</taxon>
        <taxon>Fungi</taxon>
        <taxon>Fungi incertae sedis</taxon>
        <taxon>Mucoromycota</taxon>
        <taxon>Mortierellomycotina</taxon>
        <taxon>Mortierellomycetes</taxon>
        <taxon>Mortierellales</taxon>
        <taxon>Mortierellaceae</taxon>
        <taxon>Podila</taxon>
    </lineage>
</organism>
<evidence type="ECO:0000256" key="1">
    <source>
        <dbReference type="ARBA" id="ARBA00022448"/>
    </source>
</evidence>
<protein>
    <submittedName>
        <fullName evidence="7">ATP-binding cassette sub- D member 3</fullName>
    </submittedName>
</protein>
<evidence type="ECO:0000313" key="7">
    <source>
        <dbReference type="EMBL" id="KAF9324934.1"/>
    </source>
</evidence>
<dbReference type="Proteomes" id="UP000696485">
    <property type="component" value="Unassembled WGS sequence"/>
</dbReference>
<evidence type="ECO:0000256" key="2">
    <source>
        <dbReference type="ARBA" id="ARBA00022692"/>
    </source>
</evidence>
<dbReference type="GO" id="GO:0005524">
    <property type="term" value="F:ATP binding"/>
    <property type="evidence" value="ECO:0007669"/>
    <property type="project" value="UniProtKB-KW"/>
</dbReference>
<dbReference type="AlphaFoldDB" id="A0A9P5VI11"/>
<proteinExistence type="predicted"/>
<dbReference type="GO" id="GO:0042760">
    <property type="term" value="P:very long-chain fatty acid catabolic process"/>
    <property type="evidence" value="ECO:0007669"/>
    <property type="project" value="TreeGrafter"/>
</dbReference>